<evidence type="ECO:0000256" key="2">
    <source>
        <dbReference type="ARBA" id="ARBA00022692"/>
    </source>
</evidence>
<feature type="region of interest" description="Disordered" evidence="4">
    <location>
        <begin position="48"/>
        <end position="79"/>
    </location>
</feature>
<dbReference type="PIRSF" id="PIRSF029745">
    <property type="entry name" value="FhaC"/>
    <property type="match status" value="1"/>
</dbReference>
<dbReference type="GO" id="GO:0098046">
    <property type="term" value="C:type V protein secretion system complex"/>
    <property type="evidence" value="ECO:0007669"/>
    <property type="project" value="TreeGrafter"/>
</dbReference>
<dbReference type="InterPro" id="IPR005565">
    <property type="entry name" value="Hemolysn_activator_HlyB_C"/>
</dbReference>
<gene>
    <name evidence="9" type="ORF">BECKLFY1418A_GA0070994_10479</name>
</gene>
<feature type="domain" description="Polypeptide-transport-associated ShlB-type" evidence="7">
    <location>
        <begin position="90"/>
        <end position="166"/>
    </location>
</feature>
<dbReference type="PANTHER" id="PTHR34597">
    <property type="entry name" value="SLR1661 PROTEIN"/>
    <property type="match status" value="1"/>
</dbReference>
<keyword evidence="5" id="KW-0732">Signal</keyword>
<feature type="chain" id="PRO_5019360426" evidence="5">
    <location>
        <begin position="30"/>
        <end position="607"/>
    </location>
</feature>
<organism evidence="9">
    <name type="scientific">Candidatus Kentrum sp. LFY</name>
    <dbReference type="NCBI Taxonomy" id="2126342"/>
    <lineage>
        <taxon>Bacteria</taxon>
        <taxon>Pseudomonadati</taxon>
        <taxon>Pseudomonadota</taxon>
        <taxon>Gammaproteobacteria</taxon>
        <taxon>Candidatus Kentrum</taxon>
    </lineage>
</organism>
<dbReference type="InterPro" id="IPR013686">
    <property type="entry name" value="Polypept-transport_assoc_ShlB"/>
</dbReference>
<dbReference type="GO" id="GO:0008320">
    <property type="term" value="F:protein transmembrane transporter activity"/>
    <property type="evidence" value="ECO:0007669"/>
    <property type="project" value="TreeGrafter"/>
</dbReference>
<evidence type="ECO:0000259" key="6">
    <source>
        <dbReference type="Pfam" id="PF03865"/>
    </source>
</evidence>
<feature type="domain" description="ShlB POTRA" evidence="8">
    <location>
        <begin position="168"/>
        <end position="222"/>
    </location>
</feature>
<dbReference type="InterPro" id="IPR051544">
    <property type="entry name" value="TPS_OM_transporter"/>
</dbReference>
<dbReference type="Pfam" id="PF17287">
    <property type="entry name" value="POTRA_3"/>
    <property type="match status" value="1"/>
</dbReference>
<dbReference type="Pfam" id="PF08479">
    <property type="entry name" value="POTRA_2"/>
    <property type="match status" value="1"/>
</dbReference>
<evidence type="ECO:0000256" key="4">
    <source>
        <dbReference type="SAM" id="MobiDB-lite"/>
    </source>
</evidence>
<accession>A0A450URR7</accession>
<evidence type="ECO:0000259" key="7">
    <source>
        <dbReference type="Pfam" id="PF08479"/>
    </source>
</evidence>
<dbReference type="GO" id="GO:0046819">
    <property type="term" value="P:protein secretion by the type V secretion system"/>
    <property type="evidence" value="ECO:0007669"/>
    <property type="project" value="TreeGrafter"/>
</dbReference>
<dbReference type="Pfam" id="PF03865">
    <property type="entry name" value="ShlB"/>
    <property type="match status" value="1"/>
</dbReference>
<dbReference type="EMBL" id="CAADFH010000047">
    <property type="protein sequence ID" value="VFJ95160.1"/>
    <property type="molecule type" value="Genomic_DNA"/>
</dbReference>
<evidence type="ECO:0000256" key="1">
    <source>
        <dbReference type="ARBA" id="ARBA00022452"/>
    </source>
</evidence>
<dbReference type="InterPro" id="IPR027282">
    <property type="entry name" value="TPS"/>
</dbReference>
<proteinExistence type="predicted"/>
<keyword evidence="1" id="KW-1134">Transmembrane beta strand</keyword>
<dbReference type="InterPro" id="IPR035251">
    <property type="entry name" value="ShlB_POTRA"/>
</dbReference>
<dbReference type="PANTHER" id="PTHR34597:SF3">
    <property type="entry name" value="OUTER MEMBRANE TRANSPORTER CDIB"/>
    <property type="match status" value="1"/>
</dbReference>
<feature type="domain" description="Haemolysin activator HlyB C-terminal" evidence="6">
    <location>
        <begin position="227"/>
        <end position="566"/>
    </location>
</feature>
<protein>
    <submittedName>
        <fullName evidence="9">Hemolysin activation/secretion protein</fullName>
    </submittedName>
</protein>
<sequence length="607" mass="66739">MHMTYPKQIAFASAIGCILFFSIFSPTHAAPPTPSPSATQTDRILQHQLEQERRQQRERERERQQRLRPPLAPGAAPSSEGVLEGAACVHISIIEFSGVSLLTDEQAANLKAPFLDTCMSVADIRALMQDVTNEYLEMGYITTRAGLPMPQPELRNGRLEIGVREGSIDEILMEDAAGEASHLPPNLFPGMVGGPLNLRDIEQGLDQINRLPSNQATMTIEPGEDAGGSRVRVRNEPNFPLRARLTLDNSGSESTGEMKRTLKMDGDNLLGLYEGLSVSYSENYREQKSRQMSQAWVGNVSIPYGYWTWSYNLSRSEYLTSQTLSTGDILYSFGDSINHTLGADRVVHRGRRRKVAVDATLILRDSESFTRTRDLETRSEVGSRKLSVARAGLEWTEYFSKGMLFVNPSCSQGLKLFGALDDDDEFGQLDDPGGEFFSQKAQFTLCKLYGYTTTRFPVFGSGLPVNWTAIWDSQFSANPLFGTEQFSVGGLGSVRGFKDTWAAGDSGFFLQNDVKVNVGDLLSDASAGEPSASSPTKDIDITLFYDVGMSYLRDEKSHSMLSGAGMKLTYRSKYVDASLTYAEGVDAPSSLGEEGGVVYVSVDVKFG</sequence>
<dbReference type="AlphaFoldDB" id="A0A450URR7"/>
<name>A0A450URR7_9GAMM</name>
<keyword evidence="2" id="KW-0812">Transmembrane</keyword>
<dbReference type="Gene3D" id="2.40.160.50">
    <property type="entry name" value="membrane protein fhac: a member of the omp85/tpsb transporter family"/>
    <property type="match status" value="1"/>
</dbReference>
<reference evidence="9" key="1">
    <citation type="submission" date="2019-02" db="EMBL/GenBank/DDBJ databases">
        <authorList>
            <person name="Gruber-Vodicka R. H."/>
            <person name="Seah K. B. B."/>
        </authorList>
    </citation>
    <scope>NUCLEOTIDE SEQUENCE</scope>
    <source>
        <strain evidence="9">BECK_M6</strain>
    </source>
</reference>
<keyword evidence="3" id="KW-0998">Cell outer membrane</keyword>
<keyword evidence="1" id="KW-0472">Membrane</keyword>
<feature type="signal peptide" evidence="5">
    <location>
        <begin position="1"/>
        <end position="29"/>
    </location>
</feature>
<feature type="compositionally biased region" description="Basic and acidic residues" evidence="4">
    <location>
        <begin position="49"/>
        <end position="65"/>
    </location>
</feature>
<evidence type="ECO:0000313" key="9">
    <source>
        <dbReference type="EMBL" id="VFJ95160.1"/>
    </source>
</evidence>
<feature type="compositionally biased region" description="Low complexity" evidence="4">
    <location>
        <begin position="67"/>
        <end position="77"/>
    </location>
</feature>
<evidence type="ECO:0000259" key="8">
    <source>
        <dbReference type="Pfam" id="PF17287"/>
    </source>
</evidence>
<evidence type="ECO:0000256" key="3">
    <source>
        <dbReference type="ARBA" id="ARBA00023237"/>
    </source>
</evidence>
<dbReference type="Gene3D" id="3.10.20.310">
    <property type="entry name" value="membrane protein fhac"/>
    <property type="match status" value="1"/>
</dbReference>
<evidence type="ECO:0000256" key="5">
    <source>
        <dbReference type="SAM" id="SignalP"/>
    </source>
</evidence>